<feature type="compositionally biased region" description="Acidic residues" evidence="1">
    <location>
        <begin position="72"/>
        <end position="85"/>
    </location>
</feature>
<dbReference type="Pfam" id="PF00646">
    <property type="entry name" value="F-box"/>
    <property type="match status" value="1"/>
</dbReference>
<organism evidence="3 4">
    <name type="scientific">Russula ochroleuca</name>
    <dbReference type="NCBI Taxonomy" id="152965"/>
    <lineage>
        <taxon>Eukaryota</taxon>
        <taxon>Fungi</taxon>
        <taxon>Dikarya</taxon>
        <taxon>Basidiomycota</taxon>
        <taxon>Agaricomycotina</taxon>
        <taxon>Agaricomycetes</taxon>
        <taxon>Russulales</taxon>
        <taxon>Russulaceae</taxon>
        <taxon>Russula</taxon>
    </lineage>
</organism>
<protein>
    <recommendedName>
        <fullName evidence="2">F-box domain-containing protein</fullName>
    </recommendedName>
</protein>
<feature type="region of interest" description="Disordered" evidence="1">
    <location>
        <begin position="98"/>
        <end position="120"/>
    </location>
</feature>
<dbReference type="SMART" id="SM00256">
    <property type="entry name" value="FBOX"/>
    <property type="match status" value="1"/>
</dbReference>
<gene>
    <name evidence="3" type="ORF">DFH94DRAFT_849739</name>
</gene>
<dbReference type="InterPro" id="IPR001810">
    <property type="entry name" value="F-box_dom"/>
</dbReference>
<comment type="caution">
    <text evidence="3">The sequence shown here is derived from an EMBL/GenBank/DDBJ whole genome shotgun (WGS) entry which is preliminary data.</text>
</comment>
<dbReference type="OrthoDB" id="2322499at2759"/>
<evidence type="ECO:0000259" key="2">
    <source>
        <dbReference type="PROSITE" id="PS50181"/>
    </source>
</evidence>
<dbReference type="EMBL" id="WHVB01000001">
    <property type="protein sequence ID" value="KAF8487336.1"/>
    <property type="molecule type" value="Genomic_DNA"/>
</dbReference>
<keyword evidence="4" id="KW-1185">Reference proteome</keyword>
<dbReference type="CDD" id="cd09917">
    <property type="entry name" value="F-box_SF"/>
    <property type="match status" value="1"/>
</dbReference>
<proteinExistence type="predicted"/>
<dbReference type="PROSITE" id="PS50181">
    <property type="entry name" value="FBOX"/>
    <property type="match status" value="1"/>
</dbReference>
<name>A0A9P5N754_9AGAM</name>
<dbReference type="Proteomes" id="UP000759537">
    <property type="component" value="Unassembled WGS sequence"/>
</dbReference>
<feature type="domain" description="F-box" evidence="2">
    <location>
        <begin position="128"/>
        <end position="175"/>
    </location>
</feature>
<dbReference type="AlphaFoldDB" id="A0A9P5N754"/>
<sequence>MPVTTRRQLMGLSHPNAISERGPTEDTLPRTMQESDDDDDPMDGSFAVLSSSEEDEDHEPVRDEPESGASEEALDHEESDLLEVDDDYEVSPPKAKRIKLGKVKRATSSKSPAKAKRTGVSRRIRGRLQNMLSLSFDVLFLIFSELGPMDLVNLARTSKALRQVLTSRKSMWVWIVARRNAGPIMVPDPPEDMSEPAWALLLFGPAVCSHCSTKNVHRIDFALRRRLCTICRKRNLVHSIRFRFRCPDLKESVMDLLPYTKIGGWAEGRASSGRFYWKPDLYDMTNKLAELEEDRNAGKAGAQERLKLFRAERILFVDSIIQSCPEFEKWAKEEAEAQAHISQERRAQRREALKDRILSAGYVSADIDYIGMSAVPGANVDKILTEKAWRRIRRKVESRLSSARERRLQERCRREIEYKTKAEQCYSDILRQVLPVQRSYLPAVSQACELSCFRELLNPDRVVLLTEWADATGQLRESLSEWMSLHRDKYTSLLPLNPYGGQVKAMEVKLLSDPSIEAWHRAGTHDFAGKLELATSVFRHPDTNTIHIGRDVCHAWKMKGELEFSERGAEAVHSLLQELHLDPETTTPSMLEQLDRCFVCACCPADLQRIHRSWRSCVFHFVDCSETDHPYPRWRVVSPLVSPDDEARRGSPFDYCHPHQPETWLCNHCSDFPSHGPSPSLVGTSEDGMQEHAHRHVQAVHNIDRPLVDVDLFLYPDLGIDRPYCKPRHTILT</sequence>
<dbReference type="InterPro" id="IPR036047">
    <property type="entry name" value="F-box-like_dom_sf"/>
</dbReference>
<reference evidence="3" key="1">
    <citation type="submission" date="2019-10" db="EMBL/GenBank/DDBJ databases">
        <authorList>
            <consortium name="DOE Joint Genome Institute"/>
            <person name="Kuo A."/>
            <person name="Miyauchi S."/>
            <person name="Kiss E."/>
            <person name="Drula E."/>
            <person name="Kohler A."/>
            <person name="Sanchez-Garcia M."/>
            <person name="Andreopoulos B."/>
            <person name="Barry K.W."/>
            <person name="Bonito G."/>
            <person name="Buee M."/>
            <person name="Carver A."/>
            <person name="Chen C."/>
            <person name="Cichocki N."/>
            <person name="Clum A."/>
            <person name="Culley D."/>
            <person name="Crous P.W."/>
            <person name="Fauchery L."/>
            <person name="Girlanda M."/>
            <person name="Hayes R."/>
            <person name="Keri Z."/>
            <person name="LaButti K."/>
            <person name="Lipzen A."/>
            <person name="Lombard V."/>
            <person name="Magnuson J."/>
            <person name="Maillard F."/>
            <person name="Morin E."/>
            <person name="Murat C."/>
            <person name="Nolan M."/>
            <person name="Ohm R."/>
            <person name="Pangilinan J."/>
            <person name="Pereira M."/>
            <person name="Perotto S."/>
            <person name="Peter M."/>
            <person name="Riley R."/>
            <person name="Sitrit Y."/>
            <person name="Stielow B."/>
            <person name="Szollosi G."/>
            <person name="Zifcakova L."/>
            <person name="Stursova M."/>
            <person name="Spatafora J.W."/>
            <person name="Tedersoo L."/>
            <person name="Vaario L.-M."/>
            <person name="Yamada A."/>
            <person name="Yan M."/>
            <person name="Wang P."/>
            <person name="Xu J."/>
            <person name="Bruns T."/>
            <person name="Baldrian P."/>
            <person name="Vilgalys R."/>
            <person name="Henrissat B."/>
            <person name="Grigoriev I.V."/>
            <person name="Hibbett D."/>
            <person name="Nagy L.G."/>
            <person name="Martin F.M."/>
        </authorList>
    </citation>
    <scope>NUCLEOTIDE SEQUENCE</scope>
    <source>
        <strain evidence="3">Prilba</strain>
    </source>
</reference>
<evidence type="ECO:0000256" key="1">
    <source>
        <dbReference type="SAM" id="MobiDB-lite"/>
    </source>
</evidence>
<reference evidence="3" key="2">
    <citation type="journal article" date="2020" name="Nat. Commun.">
        <title>Large-scale genome sequencing of mycorrhizal fungi provides insights into the early evolution of symbiotic traits.</title>
        <authorList>
            <person name="Miyauchi S."/>
            <person name="Kiss E."/>
            <person name="Kuo A."/>
            <person name="Drula E."/>
            <person name="Kohler A."/>
            <person name="Sanchez-Garcia M."/>
            <person name="Morin E."/>
            <person name="Andreopoulos B."/>
            <person name="Barry K.W."/>
            <person name="Bonito G."/>
            <person name="Buee M."/>
            <person name="Carver A."/>
            <person name="Chen C."/>
            <person name="Cichocki N."/>
            <person name="Clum A."/>
            <person name="Culley D."/>
            <person name="Crous P.W."/>
            <person name="Fauchery L."/>
            <person name="Girlanda M."/>
            <person name="Hayes R.D."/>
            <person name="Keri Z."/>
            <person name="LaButti K."/>
            <person name="Lipzen A."/>
            <person name="Lombard V."/>
            <person name="Magnuson J."/>
            <person name="Maillard F."/>
            <person name="Murat C."/>
            <person name="Nolan M."/>
            <person name="Ohm R.A."/>
            <person name="Pangilinan J."/>
            <person name="Pereira M.F."/>
            <person name="Perotto S."/>
            <person name="Peter M."/>
            <person name="Pfister S."/>
            <person name="Riley R."/>
            <person name="Sitrit Y."/>
            <person name="Stielow J.B."/>
            <person name="Szollosi G."/>
            <person name="Zifcakova L."/>
            <person name="Stursova M."/>
            <person name="Spatafora J.W."/>
            <person name="Tedersoo L."/>
            <person name="Vaario L.M."/>
            <person name="Yamada A."/>
            <person name="Yan M."/>
            <person name="Wang P."/>
            <person name="Xu J."/>
            <person name="Bruns T."/>
            <person name="Baldrian P."/>
            <person name="Vilgalys R."/>
            <person name="Dunand C."/>
            <person name="Henrissat B."/>
            <person name="Grigoriev I.V."/>
            <person name="Hibbett D."/>
            <person name="Nagy L.G."/>
            <person name="Martin F.M."/>
        </authorList>
    </citation>
    <scope>NUCLEOTIDE SEQUENCE</scope>
    <source>
        <strain evidence="3">Prilba</strain>
    </source>
</reference>
<dbReference type="SUPFAM" id="SSF81383">
    <property type="entry name" value="F-box domain"/>
    <property type="match status" value="1"/>
</dbReference>
<evidence type="ECO:0000313" key="4">
    <source>
        <dbReference type="Proteomes" id="UP000759537"/>
    </source>
</evidence>
<feature type="region of interest" description="Disordered" evidence="1">
    <location>
        <begin position="1"/>
        <end position="85"/>
    </location>
</feature>
<evidence type="ECO:0000313" key="3">
    <source>
        <dbReference type="EMBL" id="KAF8487336.1"/>
    </source>
</evidence>
<accession>A0A9P5N754</accession>